<dbReference type="NCBIfam" id="NF004630">
    <property type="entry name" value="PRK05974.1"/>
    <property type="match status" value="1"/>
</dbReference>
<evidence type="ECO:0000313" key="8">
    <source>
        <dbReference type="Proteomes" id="UP000060487"/>
    </source>
</evidence>
<proteinExistence type="inferred from homology"/>
<comment type="catalytic activity">
    <reaction evidence="6">
        <text>N(2)-formyl-N(1)-(5-phospho-beta-D-ribosyl)glycinamide + L-glutamine + ATP + H2O = 2-formamido-N(1)-(5-O-phospho-beta-D-ribosyl)acetamidine + L-glutamate + ADP + phosphate + H(+)</text>
        <dbReference type="Rhea" id="RHEA:17129"/>
        <dbReference type="ChEBI" id="CHEBI:15377"/>
        <dbReference type="ChEBI" id="CHEBI:15378"/>
        <dbReference type="ChEBI" id="CHEBI:29985"/>
        <dbReference type="ChEBI" id="CHEBI:30616"/>
        <dbReference type="ChEBI" id="CHEBI:43474"/>
        <dbReference type="ChEBI" id="CHEBI:58359"/>
        <dbReference type="ChEBI" id="CHEBI:147286"/>
        <dbReference type="ChEBI" id="CHEBI:147287"/>
        <dbReference type="ChEBI" id="CHEBI:456216"/>
        <dbReference type="EC" id="6.3.5.3"/>
    </reaction>
</comment>
<name>A0ABR5SHM6_9BACT</name>
<evidence type="ECO:0000256" key="3">
    <source>
        <dbReference type="ARBA" id="ARBA00022741"/>
    </source>
</evidence>
<dbReference type="EC" id="6.3.5.3" evidence="6"/>
<dbReference type="NCBIfam" id="TIGR00302">
    <property type="entry name" value="phosphoribosylformylglycinamidine synthase subunit PurS"/>
    <property type="match status" value="1"/>
</dbReference>
<comment type="caution">
    <text evidence="7">The sequence shown here is derived from an EMBL/GenBank/DDBJ whole genome shotgun (WGS) entry which is preliminary data.</text>
</comment>
<sequence>MKAEIFVKLKSEVLDPQGKAVSGGLKNLGFEGVKDVRVGKYIVLSLDDKMPIEEAGKKVQDMCEKLLVNTVIEEYAFRIEG</sequence>
<dbReference type="Pfam" id="PF02700">
    <property type="entry name" value="PurS"/>
    <property type="match status" value="1"/>
</dbReference>
<comment type="function">
    <text evidence="6">Part of the phosphoribosylformylglycinamidine synthase complex involved in the purines biosynthetic pathway. Catalyzes the ATP-dependent conversion of formylglycinamide ribonucleotide (FGAR) and glutamine to yield formylglycinamidine ribonucleotide (FGAM) and glutamate. The FGAM synthase complex is composed of three subunits. PurQ produces an ammonia molecule by converting glutamine to glutamate. PurL transfers the ammonia molecule to FGAR to form FGAM in an ATP-dependent manner. PurS interacts with PurQ and PurL and is thought to assist in the transfer of the ammonia molecule from PurQ to PurL.</text>
</comment>
<dbReference type="EMBL" id="LNQR01000030">
    <property type="protein sequence ID" value="KWT91672.1"/>
    <property type="molecule type" value="Genomic_DNA"/>
</dbReference>
<keyword evidence="2 6" id="KW-0436">Ligase</keyword>
<gene>
    <name evidence="6" type="primary">purS</name>
    <name evidence="7" type="ORF">ASN18_0790</name>
</gene>
<evidence type="ECO:0000313" key="7">
    <source>
        <dbReference type="EMBL" id="KWT91672.1"/>
    </source>
</evidence>
<comment type="subcellular location">
    <subcellularLocation>
        <location evidence="6">Cytoplasm</location>
    </subcellularLocation>
</comment>
<keyword evidence="5 6" id="KW-0067">ATP-binding</keyword>
<reference evidence="7 8" key="1">
    <citation type="submission" date="2015-11" db="EMBL/GenBank/DDBJ databases">
        <authorList>
            <person name="Lin W."/>
        </authorList>
    </citation>
    <scope>NUCLEOTIDE SEQUENCE [LARGE SCALE GENOMIC DNA]</scope>
    <source>
        <strain evidence="7 8">HCH-1</strain>
    </source>
</reference>
<dbReference type="InterPro" id="IPR036604">
    <property type="entry name" value="PurS-like_sf"/>
</dbReference>
<dbReference type="InterPro" id="IPR003850">
    <property type="entry name" value="PurS"/>
</dbReference>
<evidence type="ECO:0000256" key="4">
    <source>
        <dbReference type="ARBA" id="ARBA00022755"/>
    </source>
</evidence>
<dbReference type="PANTHER" id="PTHR34696">
    <property type="entry name" value="PHOSPHORIBOSYLFORMYLGLYCINAMIDINE SYNTHASE SUBUNIT PURS"/>
    <property type="match status" value="1"/>
</dbReference>
<dbReference type="PANTHER" id="PTHR34696:SF1">
    <property type="entry name" value="PHOSPHORIBOSYLFORMYLGLYCINAMIDINE SYNTHASE SUBUNIT PURS"/>
    <property type="match status" value="1"/>
</dbReference>
<evidence type="ECO:0000256" key="5">
    <source>
        <dbReference type="ARBA" id="ARBA00022840"/>
    </source>
</evidence>
<dbReference type="HAMAP" id="MF_01926">
    <property type="entry name" value="PurS"/>
    <property type="match status" value="1"/>
</dbReference>
<evidence type="ECO:0000256" key="1">
    <source>
        <dbReference type="ARBA" id="ARBA00022490"/>
    </source>
</evidence>
<keyword evidence="4 6" id="KW-0658">Purine biosynthesis</keyword>
<organism evidence="7 8">
    <name type="scientific">Candidatus Magnetominusculus xianensis</name>
    <dbReference type="NCBI Taxonomy" id="1748249"/>
    <lineage>
        <taxon>Bacteria</taxon>
        <taxon>Pseudomonadati</taxon>
        <taxon>Nitrospirota</taxon>
        <taxon>Nitrospiria</taxon>
        <taxon>Nitrospirales</taxon>
        <taxon>Nitrospiraceae</taxon>
        <taxon>Candidatus Magnetominusculus</taxon>
    </lineage>
</organism>
<comment type="subunit">
    <text evidence="6">Part of the FGAM synthase complex composed of 1 PurL, 1 PurQ and 2 PurS subunits.</text>
</comment>
<evidence type="ECO:0000256" key="6">
    <source>
        <dbReference type="HAMAP-Rule" id="MF_01926"/>
    </source>
</evidence>
<dbReference type="SUPFAM" id="SSF82697">
    <property type="entry name" value="PurS-like"/>
    <property type="match status" value="1"/>
</dbReference>
<evidence type="ECO:0000256" key="2">
    <source>
        <dbReference type="ARBA" id="ARBA00022598"/>
    </source>
</evidence>
<keyword evidence="3 6" id="KW-0547">Nucleotide-binding</keyword>
<dbReference type="Gene3D" id="3.30.1280.10">
    <property type="entry name" value="Phosphoribosylformylglycinamidine synthase subunit PurS"/>
    <property type="match status" value="1"/>
</dbReference>
<comment type="pathway">
    <text evidence="6">Purine metabolism; IMP biosynthesis via de novo pathway; 5-amino-1-(5-phospho-D-ribosyl)imidazole from N(2)-formyl-N(1)-(5-phospho-D-ribosyl)glycinamide: step 1/2.</text>
</comment>
<dbReference type="Proteomes" id="UP000060487">
    <property type="component" value="Unassembled WGS sequence"/>
</dbReference>
<dbReference type="RefSeq" id="WP_085051317.1">
    <property type="nucleotide sequence ID" value="NZ_LNQR01000030.1"/>
</dbReference>
<protein>
    <recommendedName>
        <fullName evidence="6">Phosphoribosylformylglycinamidine synthase subunit PurS</fullName>
        <shortName evidence="6">FGAM synthase</shortName>
        <ecNumber evidence="6">6.3.5.3</ecNumber>
    </recommendedName>
    <alternativeName>
        <fullName evidence="6">Formylglycinamide ribonucleotide amidotransferase subunit III</fullName>
        <shortName evidence="6">FGAR amidotransferase III</shortName>
        <shortName evidence="6">FGAR-AT III</shortName>
    </alternativeName>
    <alternativeName>
        <fullName evidence="6">Phosphoribosylformylglycinamidine synthase subunit III</fullName>
    </alternativeName>
</protein>
<accession>A0ABR5SHM6</accession>
<keyword evidence="1 6" id="KW-0963">Cytoplasm</keyword>
<comment type="similarity">
    <text evidence="6">Belongs to the PurS family.</text>
</comment>
<keyword evidence="8" id="KW-1185">Reference proteome</keyword>